<dbReference type="GO" id="GO:0009247">
    <property type="term" value="P:glycolipid biosynthetic process"/>
    <property type="evidence" value="ECO:0007669"/>
    <property type="project" value="UniProtKB-ARBA"/>
</dbReference>
<dbReference type="Pfam" id="PF03279">
    <property type="entry name" value="Lip_A_acyltrans"/>
    <property type="match status" value="1"/>
</dbReference>
<dbReference type="GO" id="GO:0016746">
    <property type="term" value="F:acyltransferase activity"/>
    <property type="evidence" value="ECO:0007669"/>
    <property type="project" value="UniProtKB-KW"/>
</dbReference>
<dbReference type="Proteomes" id="UP001319121">
    <property type="component" value="Chromosome"/>
</dbReference>
<accession>A0AAN1SYP0</accession>
<evidence type="ECO:0000256" key="3">
    <source>
        <dbReference type="ARBA" id="ARBA00022519"/>
    </source>
</evidence>
<dbReference type="GO" id="GO:0005886">
    <property type="term" value="C:plasma membrane"/>
    <property type="evidence" value="ECO:0007669"/>
    <property type="project" value="UniProtKB-SubCell"/>
</dbReference>
<organism evidence="7 8">
    <name type="scientific">Ferrigenium kumadai</name>
    <dbReference type="NCBI Taxonomy" id="1682490"/>
    <lineage>
        <taxon>Bacteria</taxon>
        <taxon>Pseudomonadati</taxon>
        <taxon>Pseudomonadota</taxon>
        <taxon>Betaproteobacteria</taxon>
        <taxon>Nitrosomonadales</taxon>
        <taxon>Gallionellaceae</taxon>
        <taxon>Ferrigenium</taxon>
    </lineage>
</organism>
<keyword evidence="3" id="KW-0997">Cell inner membrane</keyword>
<keyword evidence="4" id="KW-0808">Transferase</keyword>
<dbReference type="CDD" id="cd07984">
    <property type="entry name" value="LPLAT_LABLAT-like"/>
    <property type="match status" value="1"/>
</dbReference>
<evidence type="ECO:0000256" key="2">
    <source>
        <dbReference type="ARBA" id="ARBA00022475"/>
    </source>
</evidence>
<evidence type="ECO:0000313" key="7">
    <source>
        <dbReference type="EMBL" id="BBI98520.1"/>
    </source>
</evidence>
<dbReference type="RefSeq" id="WP_246487424.1">
    <property type="nucleotide sequence ID" value="NZ_AP019536.1"/>
</dbReference>
<dbReference type="PANTHER" id="PTHR30606:SF9">
    <property type="entry name" value="LIPID A BIOSYNTHESIS LAUROYLTRANSFERASE"/>
    <property type="match status" value="1"/>
</dbReference>
<evidence type="ECO:0000256" key="1">
    <source>
        <dbReference type="ARBA" id="ARBA00004533"/>
    </source>
</evidence>
<proteinExistence type="predicted"/>
<evidence type="ECO:0000313" key="8">
    <source>
        <dbReference type="Proteomes" id="UP001319121"/>
    </source>
</evidence>
<dbReference type="AlphaFoldDB" id="A0AAN1SYP0"/>
<dbReference type="PIRSF" id="PIRSF026649">
    <property type="entry name" value="MsbB"/>
    <property type="match status" value="1"/>
</dbReference>
<sequence>MMTRLGIFILWLLHFLPLSVLARIGNALGLLLYAVAGERRSVADTNLRLCFPELPEAERRVLVKRTFQSFARSFIERSLLWWASSERIQSYIRVEGLEHYTRAQELGPVILLAPHFVALDVGGSWLIQNVDLVSVYSNQKNPLFHSMLLHGRSRFGNQKLYARQQGLRPVIKAMREQRPFYYLPDQDLAIKDGVFVPFFGVPAATLTTVPRLAEMTGAQVVPCISKLLPGGQGYEVRFYPAWENYPTGDAVVDTRRMNAFIEDRVREMPEQYFWLHKRFKTRPEGEEKFY</sequence>
<keyword evidence="5" id="KW-0472">Membrane</keyword>
<comment type="subcellular location">
    <subcellularLocation>
        <location evidence="1">Cell inner membrane</location>
    </subcellularLocation>
</comment>
<dbReference type="PANTHER" id="PTHR30606">
    <property type="entry name" value="LIPID A BIOSYNTHESIS LAUROYL ACYLTRANSFERASE"/>
    <property type="match status" value="1"/>
</dbReference>
<gene>
    <name evidence="7" type="ORF">FGKAn22_02130</name>
</gene>
<evidence type="ECO:0000256" key="4">
    <source>
        <dbReference type="ARBA" id="ARBA00022679"/>
    </source>
</evidence>
<protein>
    <submittedName>
        <fullName evidence="7">Lipid A biosynthesis lauroyl acyltransferase</fullName>
    </submittedName>
</protein>
<keyword evidence="6 7" id="KW-0012">Acyltransferase</keyword>
<name>A0AAN1SYP0_9PROT</name>
<dbReference type="KEGG" id="fku:FGKAn22_02130"/>
<reference evidence="7 8" key="1">
    <citation type="submission" date="2019-03" db="EMBL/GenBank/DDBJ databases">
        <title>Complete genome sequence of Ferrigenium kumadai strain An22, a microaerophilic iron-oxidizing bacterium isolated from a paddy field soil.</title>
        <authorList>
            <person name="Watanabe T."/>
            <person name="Asakawa S."/>
        </authorList>
    </citation>
    <scope>NUCLEOTIDE SEQUENCE [LARGE SCALE GENOMIC DNA]</scope>
    <source>
        <strain evidence="7 8">An22</strain>
    </source>
</reference>
<dbReference type="EMBL" id="AP019536">
    <property type="protein sequence ID" value="BBI98520.1"/>
    <property type="molecule type" value="Genomic_DNA"/>
</dbReference>
<keyword evidence="8" id="KW-1185">Reference proteome</keyword>
<evidence type="ECO:0000256" key="6">
    <source>
        <dbReference type="ARBA" id="ARBA00023315"/>
    </source>
</evidence>
<keyword evidence="2" id="KW-1003">Cell membrane</keyword>
<dbReference type="InterPro" id="IPR004960">
    <property type="entry name" value="LipA_acyltrans"/>
</dbReference>
<evidence type="ECO:0000256" key="5">
    <source>
        <dbReference type="ARBA" id="ARBA00023136"/>
    </source>
</evidence>